<dbReference type="KEGG" id="pbn:PADG_05774"/>
<dbReference type="VEuPathDB" id="FungiDB:PADG_05774"/>
<reference evidence="1 2" key="1">
    <citation type="journal article" date="2011" name="PLoS Genet.">
        <title>Comparative genomic analysis of human fungal pathogens causing paracoccidioidomycosis.</title>
        <authorList>
            <person name="Desjardins C.A."/>
            <person name="Champion M.D."/>
            <person name="Holder J.W."/>
            <person name="Muszewska A."/>
            <person name="Goldberg J."/>
            <person name="Bailao A.M."/>
            <person name="Brigido M.M."/>
            <person name="Ferreira M.E."/>
            <person name="Garcia A.M."/>
            <person name="Grynberg M."/>
            <person name="Gujja S."/>
            <person name="Heiman D.I."/>
            <person name="Henn M.R."/>
            <person name="Kodira C.D."/>
            <person name="Leon-Narvaez H."/>
            <person name="Longo L.V."/>
            <person name="Ma L.J."/>
            <person name="Malavazi I."/>
            <person name="Matsuo A.L."/>
            <person name="Morais F.V."/>
            <person name="Pereira M."/>
            <person name="Rodriguez-Brito S."/>
            <person name="Sakthikumar S."/>
            <person name="Salem-Izacc S.M."/>
            <person name="Sykes S.M."/>
            <person name="Teixeira M.M."/>
            <person name="Vallejo M.C."/>
            <person name="Walter M.E."/>
            <person name="Yandava C."/>
            <person name="Young S."/>
            <person name="Zeng Q."/>
            <person name="Zucker J."/>
            <person name="Felipe M.S."/>
            <person name="Goldman G.H."/>
            <person name="Haas B.J."/>
            <person name="McEwen J.G."/>
            <person name="Nino-Vega G."/>
            <person name="Puccia R."/>
            <person name="San-Blas G."/>
            <person name="Soares C.M."/>
            <person name="Birren B.W."/>
            <person name="Cuomo C.A."/>
        </authorList>
    </citation>
    <scope>NUCLEOTIDE SEQUENCE [LARGE SCALE GENOMIC DNA]</scope>
    <source>
        <strain evidence="1 2">Pb18</strain>
    </source>
</reference>
<dbReference type="HOGENOM" id="CLU_2400298_0_0_1"/>
<protein>
    <submittedName>
        <fullName evidence="1">Uncharacterized protein</fullName>
    </submittedName>
</protein>
<dbReference type="AlphaFoldDB" id="C1GET8"/>
<sequence length="93" mass="10276">MSYGLGAINVAQISVARSAIQPGDCTSVLRISHPRTSHTQRCEEFNPLSARPVASSGEQIQLRKRYVKFNVPSIAVARMADLKRSDDDWAISF</sequence>
<name>C1GET8_PARBD</name>
<keyword evidence="2" id="KW-1185">Reference proteome</keyword>
<dbReference type="EMBL" id="KN275963">
    <property type="protein sequence ID" value="EEH49695.1"/>
    <property type="molecule type" value="Genomic_DNA"/>
</dbReference>
<dbReference type="GeneID" id="22584643"/>
<dbReference type="Proteomes" id="UP000001628">
    <property type="component" value="Unassembled WGS sequence"/>
</dbReference>
<evidence type="ECO:0000313" key="2">
    <source>
        <dbReference type="Proteomes" id="UP000001628"/>
    </source>
</evidence>
<dbReference type="eggNOG" id="ENOG502RQDD">
    <property type="taxonomic scope" value="Eukaryota"/>
</dbReference>
<evidence type="ECO:0000313" key="1">
    <source>
        <dbReference type="EMBL" id="EEH49695.1"/>
    </source>
</evidence>
<proteinExistence type="predicted"/>
<gene>
    <name evidence="1" type="ORF">PADG_05774</name>
</gene>
<accession>C1GET8</accession>
<dbReference type="RefSeq" id="XP_010761410.1">
    <property type="nucleotide sequence ID" value="XM_010763108.1"/>
</dbReference>
<organism evidence="1 2">
    <name type="scientific">Paracoccidioides brasiliensis (strain Pb18)</name>
    <dbReference type="NCBI Taxonomy" id="502780"/>
    <lineage>
        <taxon>Eukaryota</taxon>
        <taxon>Fungi</taxon>
        <taxon>Dikarya</taxon>
        <taxon>Ascomycota</taxon>
        <taxon>Pezizomycotina</taxon>
        <taxon>Eurotiomycetes</taxon>
        <taxon>Eurotiomycetidae</taxon>
        <taxon>Onygenales</taxon>
        <taxon>Ajellomycetaceae</taxon>
        <taxon>Paracoccidioides</taxon>
    </lineage>
</organism>
<dbReference type="InParanoid" id="C1GET8"/>